<evidence type="ECO:0000256" key="8">
    <source>
        <dbReference type="ARBA" id="ARBA00048679"/>
    </source>
</evidence>
<dbReference type="SUPFAM" id="SSF56112">
    <property type="entry name" value="Protein kinase-like (PK-like)"/>
    <property type="match status" value="1"/>
</dbReference>
<dbReference type="InterPro" id="IPR000719">
    <property type="entry name" value="Prot_kinase_dom"/>
</dbReference>
<proteinExistence type="predicted"/>
<keyword evidence="2" id="KW-0723">Serine/threonine-protein kinase</keyword>
<protein>
    <recommendedName>
        <fullName evidence="1">non-specific serine/threonine protein kinase</fullName>
        <ecNumber evidence="1">2.7.11.1</ecNumber>
    </recommendedName>
</protein>
<keyword evidence="6" id="KW-0067">ATP-binding</keyword>
<evidence type="ECO:0000256" key="1">
    <source>
        <dbReference type="ARBA" id="ARBA00012513"/>
    </source>
</evidence>
<feature type="domain" description="Protein kinase" evidence="10">
    <location>
        <begin position="249"/>
        <end position="531"/>
    </location>
</feature>
<dbReference type="Pfam" id="PF00069">
    <property type="entry name" value="Pkinase"/>
    <property type="match status" value="1"/>
</dbReference>
<name>A0A6A6ZTE1_9PLEO</name>
<evidence type="ECO:0000256" key="7">
    <source>
        <dbReference type="ARBA" id="ARBA00047899"/>
    </source>
</evidence>
<dbReference type="GO" id="GO:0005524">
    <property type="term" value="F:ATP binding"/>
    <property type="evidence" value="ECO:0007669"/>
    <property type="project" value="UniProtKB-KW"/>
</dbReference>
<organism evidence="11 12">
    <name type="scientific">Ophiobolus disseminans</name>
    <dbReference type="NCBI Taxonomy" id="1469910"/>
    <lineage>
        <taxon>Eukaryota</taxon>
        <taxon>Fungi</taxon>
        <taxon>Dikarya</taxon>
        <taxon>Ascomycota</taxon>
        <taxon>Pezizomycotina</taxon>
        <taxon>Dothideomycetes</taxon>
        <taxon>Pleosporomycetidae</taxon>
        <taxon>Pleosporales</taxon>
        <taxon>Pleosporineae</taxon>
        <taxon>Phaeosphaeriaceae</taxon>
        <taxon>Ophiobolus</taxon>
    </lineage>
</organism>
<dbReference type="InterPro" id="IPR011009">
    <property type="entry name" value="Kinase-like_dom_sf"/>
</dbReference>
<dbReference type="InterPro" id="IPR053235">
    <property type="entry name" value="Ser_Thr_kinase"/>
</dbReference>
<evidence type="ECO:0000259" key="10">
    <source>
        <dbReference type="PROSITE" id="PS50011"/>
    </source>
</evidence>
<dbReference type="PANTHER" id="PTHR24361">
    <property type="entry name" value="MITOGEN-ACTIVATED KINASE KINASE KINASE"/>
    <property type="match status" value="1"/>
</dbReference>
<evidence type="ECO:0000256" key="2">
    <source>
        <dbReference type="ARBA" id="ARBA00022527"/>
    </source>
</evidence>
<dbReference type="SMART" id="SM00220">
    <property type="entry name" value="S_TKc"/>
    <property type="match status" value="1"/>
</dbReference>
<evidence type="ECO:0000256" key="9">
    <source>
        <dbReference type="SAM" id="MobiDB-lite"/>
    </source>
</evidence>
<gene>
    <name evidence="11" type="ORF">CC86DRAFT_326542</name>
</gene>
<feature type="region of interest" description="Disordered" evidence="9">
    <location>
        <begin position="550"/>
        <end position="570"/>
    </location>
</feature>
<dbReference type="OrthoDB" id="4062651at2759"/>
<evidence type="ECO:0000313" key="11">
    <source>
        <dbReference type="EMBL" id="KAF2824113.1"/>
    </source>
</evidence>
<evidence type="ECO:0000256" key="4">
    <source>
        <dbReference type="ARBA" id="ARBA00022741"/>
    </source>
</evidence>
<keyword evidence="12" id="KW-1185">Reference proteome</keyword>
<dbReference type="GO" id="GO:0005737">
    <property type="term" value="C:cytoplasm"/>
    <property type="evidence" value="ECO:0007669"/>
    <property type="project" value="TreeGrafter"/>
</dbReference>
<dbReference type="CDD" id="cd00180">
    <property type="entry name" value="PKc"/>
    <property type="match status" value="1"/>
</dbReference>
<keyword evidence="4" id="KW-0547">Nucleotide-binding</keyword>
<dbReference type="Gene3D" id="1.10.510.10">
    <property type="entry name" value="Transferase(Phosphotransferase) domain 1"/>
    <property type="match status" value="1"/>
</dbReference>
<feature type="compositionally biased region" description="Basic and acidic residues" evidence="9">
    <location>
        <begin position="559"/>
        <end position="570"/>
    </location>
</feature>
<dbReference type="EMBL" id="MU006230">
    <property type="protein sequence ID" value="KAF2824113.1"/>
    <property type="molecule type" value="Genomic_DNA"/>
</dbReference>
<dbReference type="GO" id="GO:0004674">
    <property type="term" value="F:protein serine/threonine kinase activity"/>
    <property type="evidence" value="ECO:0007669"/>
    <property type="project" value="UniProtKB-KW"/>
</dbReference>
<evidence type="ECO:0000256" key="5">
    <source>
        <dbReference type="ARBA" id="ARBA00022777"/>
    </source>
</evidence>
<dbReference type="Gene3D" id="3.30.200.20">
    <property type="entry name" value="Phosphorylase Kinase, domain 1"/>
    <property type="match status" value="1"/>
</dbReference>
<keyword evidence="3" id="KW-0808">Transferase</keyword>
<dbReference type="Proteomes" id="UP000799424">
    <property type="component" value="Unassembled WGS sequence"/>
</dbReference>
<dbReference type="AlphaFoldDB" id="A0A6A6ZTE1"/>
<accession>A0A6A6ZTE1</accession>
<comment type="catalytic activity">
    <reaction evidence="7">
        <text>L-threonyl-[protein] + ATP = O-phospho-L-threonyl-[protein] + ADP + H(+)</text>
        <dbReference type="Rhea" id="RHEA:46608"/>
        <dbReference type="Rhea" id="RHEA-COMP:11060"/>
        <dbReference type="Rhea" id="RHEA-COMP:11605"/>
        <dbReference type="ChEBI" id="CHEBI:15378"/>
        <dbReference type="ChEBI" id="CHEBI:30013"/>
        <dbReference type="ChEBI" id="CHEBI:30616"/>
        <dbReference type="ChEBI" id="CHEBI:61977"/>
        <dbReference type="ChEBI" id="CHEBI:456216"/>
        <dbReference type="EC" id="2.7.11.1"/>
    </reaction>
</comment>
<dbReference type="EC" id="2.7.11.1" evidence="1"/>
<dbReference type="PROSITE" id="PS50011">
    <property type="entry name" value="PROTEIN_KINASE_DOM"/>
    <property type="match status" value="1"/>
</dbReference>
<comment type="catalytic activity">
    <reaction evidence="8">
        <text>L-seryl-[protein] + ATP = O-phospho-L-seryl-[protein] + ADP + H(+)</text>
        <dbReference type="Rhea" id="RHEA:17989"/>
        <dbReference type="Rhea" id="RHEA-COMP:9863"/>
        <dbReference type="Rhea" id="RHEA-COMP:11604"/>
        <dbReference type="ChEBI" id="CHEBI:15378"/>
        <dbReference type="ChEBI" id="CHEBI:29999"/>
        <dbReference type="ChEBI" id="CHEBI:30616"/>
        <dbReference type="ChEBI" id="CHEBI:83421"/>
        <dbReference type="ChEBI" id="CHEBI:456216"/>
        <dbReference type="EC" id="2.7.11.1"/>
    </reaction>
</comment>
<reference evidence="11" key="1">
    <citation type="journal article" date="2020" name="Stud. Mycol.">
        <title>101 Dothideomycetes genomes: a test case for predicting lifestyles and emergence of pathogens.</title>
        <authorList>
            <person name="Haridas S."/>
            <person name="Albert R."/>
            <person name="Binder M."/>
            <person name="Bloem J."/>
            <person name="Labutti K."/>
            <person name="Salamov A."/>
            <person name="Andreopoulos B."/>
            <person name="Baker S."/>
            <person name="Barry K."/>
            <person name="Bills G."/>
            <person name="Bluhm B."/>
            <person name="Cannon C."/>
            <person name="Castanera R."/>
            <person name="Culley D."/>
            <person name="Daum C."/>
            <person name="Ezra D."/>
            <person name="Gonzalez J."/>
            <person name="Henrissat B."/>
            <person name="Kuo A."/>
            <person name="Liang C."/>
            <person name="Lipzen A."/>
            <person name="Lutzoni F."/>
            <person name="Magnuson J."/>
            <person name="Mondo S."/>
            <person name="Nolan M."/>
            <person name="Ohm R."/>
            <person name="Pangilinan J."/>
            <person name="Park H.-J."/>
            <person name="Ramirez L."/>
            <person name="Alfaro M."/>
            <person name="Sun H."/>
            <person name="Tritt A."/>
            <person name="Yoshinaga Y."/>
            <person name="Zwiers L.-H."/>
            <person name="Turgeon B."/>
            <person name="Goodwin S."/>
            <person name="Spatafora J."/>
            <person name="Crous P."/>
            <person name="Grigoriev I."/>
        </authorList>
    </citation>
    <scope>NUCLEOTIDE SEQUENCE</scope>
    <source>
        <strain evidence="11">CBS 113818</strain>
    </source>
</reference>
<sequence>MSASVGTVDPAMSQLRPITSVAEFQSAVKFLYHEQYSEFGSKCTALDYLSVRRFCKHFMAQYGDHGLFALKDGLDINALSIFDKIREEIRDPVSTDYTSIPASYFVPDLYTASGIINLKDVSSDNASLVSELESLEVESSRSDWPPSYAYQLSKIWDASASASAIRSIPSHKTSSVVFSESTFYSAYSRMGEHSKKIALGELREDDEYAQLLQSQKLWPVDPMVEHNWSGRGQHAKFAQDERPLINSLLEVHDDLGSTRTATVQSVKCRRILLARKTIACGRQTMTKEEAIKEVSHLTRLNHSHILRVIGTYVKGRHLSILLYPVADDNLEGYIEAFSDPLIEPKLRPGMEKSAAGFFGCLSHAVRYIHEKLTKHMDIKPQNILVKRKGDGDTGNFKPYIADFGIARTYDTLEAVETDGRTSFTKRYAAPEVVQQSPRGLPADIFSLGCVFLELYAAYYPEELTGSIQGALASNSAGDNSYHANIPALQELLPSDKGLLREGPPDIRPVIMKMLSHDPNDRPTAEDLVNYFGDKDCCTKGAEPLEVMVKEKSEEEEEMIKEKLESEEERM</sequence>
<keyword evidence="5 11" id="KW-0418">Kinase</keyword>
<evidence type="ECO:0000313" key="12">
    <source>
        <dbReference type="Proteomes" id="UP000799424"/>
    </source>
</evidence>
<evidence type="ECO:0000256" key="3">
    <source>
        <dbReference type="ARBA" id="ARBA00022679"/>
    </source>
</evidence>
<dbReference type="PANTHER" id="PTHR24361:SF433">
    <property type="entry name" value="PROTEIN KINASE DOMAIN-CONTAINING PROTEIN"/>
    <property type="match status" value="1"/>
</dbReference>
<evidence type="ECO:0000256" key="6">
    <source>
        <dbReference type="ARBA" id="ARBA00022840"/>
    </source>
</evidence>